<dbReference type="PANTHER" id="PTHR11538">
    <property type="entry name" value="PHENYLALANYL-TRNA SYNTHETASE"/>
    <property type="match status" value="1"/>
</dbReference>
<feature type="domain" description="25S rRNA (uridine-N(3))-methyltransferase BMT5-like" evidence="2">
    <location>
        <begin position="223"/>
        <end position="387"/>
    </location>
</feature>
<protein>
    <recommendedName>
        <fullName evidence="2">25S rRNA (uridine-N(3))-methyltransferase BMT5-like domain-containing protein</fullName>
    </recommendedName>
</protein>
<dbReference type="Proteomes" id="UP001642360">
    <property type="component" value="Unassembled WGS sequence"/>
</dbReference>
<keyword evidence="4" id="KW-1185">Reference proteome</keyword>
<accession>A0ABC8RKE9</accession>
<feature type="compositionally biased region" description="Polar residues" evidence="1">
    <location>
        <begin position="178"/>
        <end position="187"/>
    </location>
</feature>
<organism evidence="3 4">
    <name type="scientific">Ilex paraguariensis</name>
    <name type="common">yerba mate</name>
    <dbReference type="NCBI Taxonomy" id="185542"/>
    <lineage>
        <taxon>Eukaryota</taxon>
        <taxon>Viridiplantae</taxon>
        <taxon>Streptophyta</taxon>
        <taxon>Embryophyta</taxon>
        <taxon>Tracheophyta</taxon>
        <taxon>Spermatophyta</taxon>
        <taxon>Magnoliopsida</taxon>
        <taxon>eudicotyledons</taxon>
        <taxon>Gunneridae</taxon>
        <taxon>Pentapetalae</taxon>
        <taxon>asterids</taxon>
        <taxon>campanulids</taxon>
        <taxon>Aquifoliales</taxon>
        <taxon>Aquifoliaceae</taxon>
        <taxon>Ilex</taxon>
    </lineage>
</organism>
<dbReference type="EMBL" id="CAUOFW020001458">
    <property type="protein sequence ID" value="CAK9145045.1"/>
    <property type="molecule type" value="Genomic_DNA"/>
</dbReference>
<sequence length="412" mass="45476">MGQVLSSVIRCICGEVDDENPSESSHQVFLASQVSSNNSCPLLQPPLFSPPSIDSCSDSCPVLTLNPPFIVSIHGDSITNDAFYDQKQLDFRRCLDDSHSDPSTNGVFFQVLSSAPSSVTLSDSPGLIESLSDSSELGELMIPSVDSLSSSGSNDPFDSTIVVDMKIQNVEEKREITQALSQSQLNSKELGGEDEETKEEKVSDGVVERERWIKHYSSYHKILLVGEGDFSFSTSLALAFGSATNMTATSLDSEGFLSRNYWNAMANIQNLRSRGCKVMHGVDATEMANNFLFKGEIFDRIIFNFPLAGFFPNESREAQQSRHKRLVGLFLENASEMISENGEIHIAHKSNGFFREWNLPLLASKCGLLLIEEQHFDFADYPGYRTKYGEAEATHLCKNALLVKLTGCLQTS</sequence>
<proteinExistence type="predicted"/>
<dbReference type="AlphaFoldDB" id="A0ABC8RKE9"/>
<reference evidence="3 4" key="1">
    <citation type="submission" date="2024-02" db="EMBL/GenBank/DDBJ databases">
        <authorList>
            <person name="Vignale AGUSTIN F."/>
            <person name="Sosa J E."/>
            <person name="Modenutti C."/>
        </authorList>
    </citation>
    <scope>NUCLEOTIDE SEQUENCE [LARGE SCALE GENOMIC DNA]</scope>
</reference>
<feature type="region of interest" description="Disordered" evidence="1">
    <location>
        <begin position="178"/>
        <end position="202"/>
    </location>
</feature>
<gene>
    <name evidence="3" type="ORF">ILEXP_LOCUS12839</name>
</gene>
<dbReference type="PANTHER" id="PTHR11538:SF70">
    <property type="entry name" value="25S RRNA (URIDINE-N(3))-METHYLTRANSFERASE BMT5-LIKE DOMAIN-CONTAINING PROTEIN"/>
    <property type="match status" value="1"/>
</dbReference>
<comment type="caution">
    <text evidence="3">The sequence shown here is derived from an EMBL/GenBank/DDBJ whole genome shotgun (WGS) entry which is preliminary data.</text>
</comment>
<dbReference type="Pfam" id="PF10354">
    <property type="entry name" value="BMT5-like"/>
    <property type="match status" value="1"/>
</dbReference>
<evidence type="ECO:0000313" key="3">
    <source>
        <dbReference type="EMBL" id="CAK9145045.1"/>
    </source>
</evidence>
<name>A0ABC8RKE9_9AQUA</name>
<evidence type="ECO:0000256" key="1">
    <source>
        <dbReference type="SAM" id="MobiDB-lite"/>
    </source>
</evidence>
<evidence type="ECO:0000313" key="4">
    <source>
        <dbReference type="Proteomes" id="UP001642360"/>
    </source>
</evidence>
<evidence type="ECO:0000259" key="2">
    <source>
        <dbReference type="Pfam" id="PF10354"/>
    </source>
</evidence>
<dbReference type="InterPro" id="IPR019446">
    <property type="entry name" value="BMT5-like"/>
</dbReference>